<dbReference type="InterPro" id="IPR001810">
    <property type="entry name" value="F-box_dom"/>
</dbReference>
<sequence length="427" mass="47338">MTLHVGLSIELSSTEAECSALDQPTMLTTLPPELLLHLTCYLPLPALWHLSNTSRELRTLSLQTLRHIHHIDLDAERARNPNLVLVRSALLHLPNVRDQPLVIDCVARHVWQLVIVDGAGGWDLPDRSPLDRILELVFQHAVACSGNSEQKPNVIAATATATATTTEALSLTLTNDPTTTTTDSTTDPTTLTPQAPYLSFILSLYHEATSTFTPTSPPTALPRYDMAFPSSACRAALFYMQSHSPFIALTLPSSRPAPQRRALRRALADITATFSLVAELYAHELIGSNYLLILVAYGVAIMAAQDEALERERIECERKREACGSIDFEFNTSAADAHAKILAAARFGVLRNLLSVVGRCLGRHERDGYASIVRLVKYLKEETGRASEAWLAVIKKDQERKIKEVEAYLRNLQDRYRDRLGPEPLSF</sequence>
<feature type="domain" description="F-box" evidence="1">
    <location>
        <begin position="24"/>
        <end position="60"/>
    </location>
</feature>
<dbReference type="SUPFAM" id="SSF81383">
    <property type="entry name" value="F-box domain"/>
    <property type="match status" value="1"/>
</dbReference>
<organism evidence="2 3">
    <name type="scientific">Jimgerdemannia flammicorona</name>
    <dbReference type="NCBI Taxonomy" id="994334"/>
    <lineage>
        <taxon>Eukaryota</taxon>
        <taxon>Fungi</taxon>
        <taxon>Fungi incertae sedis</taxon>
        <taxon>Mucoromycota</taxon>
        <taxon>Mucoromycotina</taxon>
        <taxon>Endogonomycetes</taxon>
        <taxon>Endogonales</taxon>
        <taxon>Endogonaceae</taxon>
        <taxon>Jimgerdemannia</taxon>
    </lineage>
</organism>
<name>A0A433QT26_9FUNG</name>
<dbReference type="AlphaFoldDB" id="A0A433QT26"/>
<protein>
    <recommendedName>
        <fullName evidence="1">F-box domain-containing protein</fullName>
    </recommendedName>
</protein>
<evidence type="ECO:0000313" key="2">
    <source>
        <dbReference type="EMBL" id="RUS32897.1"/>
    </source>
</evidence>
<comment type="caution">
    <text evidence="2">The sequence shown here is derived from an EMBL/GenBank/DDBJ whole genome shotgun (WGS) entry which is preliminary data.</text>
</comment>
<dbReference type="EMBL" id="RBNJ01001662">
    <property type="protein sequence ID" value="RUS32897.1"/>
    <property type="molecule type" value="Genomic_DNA"/>
</dbReference>
<gene>
    <name evidence="2" type="ORF">BC938DRAFT_473875</name>
</gene>
<dbReference type="InterPro" id="IPR036047">
    <property type="entry name" value="F-box-like_dom_sf"/>
</dbReference>
<reference evidence="2 3" key="1">
    <citation type="journal article" date="2018" name="New Phytol.">
        <title>Phylogenomics of Endogonaceae and evolution of mycorrhizas within Mucoromycota.</title>
        <authorList>
            <person name="Chang Y."/>
            <person name="Desiro A."/>
            <person name="Na H."/>
            <person name="Sandor L."/>
            <person name="Lipzen A."/>
            <person name="Clum A."/>
            <person name="Barry K."/>
            <person name="Grigoriev I.V."/>
            <person name="Martin F.M."/>
            <person name="Stajich J.E."/>
            <person name="Smith M.E."/>
            <person name="Bonito G."/>
            <person name="Spatafora J.W."/>
        </authorList>
    </citation>
    <scope>NUCLEOTIDE SEQUENCE [LARGE SCALE GENOMIC DNA]</scope>
    <source>
        <strain evidence="2 3">AD002</strain>
    </source>
</reference>
<accession>A0A433QT26</accession>
<proteinExistence type="predicted"/>
<evidence type="ECO:0000313" key="3">
    <source>
        <dbReference type="Proteomes" id="UP000274822"/>
    </source>
</evidence>
<dbReference type="PROSITE" id="PS50181">
    <property type="entry name" value="FBOX"/>
    <property type="match status" value="1"/>
</dbReference>
<evidence type="ECO:0000259" key="1">
    <source>
        <dbReference type="PROSITE" id="PS50181"/>
    </source>
</evidence>
<keyword evidence="3" id="KW-1185">Reference proteome</keyword>
<dbReference type="Proteomes" id="UP000274822">
    <property type="component" value="Unassembled WGS sequence"/>
</dbReference>